<dbReference type="InterPro" id="IPR051886">
    <property type="entry name" value="Seed_Dev/Stress_Resp_Reg"/>
</dbReference>
<dbReference type="InterPro" id="IPR025422">
    <property type="entry name" value="TGA_domain"/>
</dbReference>
<reference evidence="2 3" key="1">
    <citation type="journal article" date="2023" name="Plants (Basel)">
        <title>Bridging the Gap: Combining Genomics and Transcriptomics Approaches to Understand Stylosanthes scabra, an Orphan Legume from the Brazilian Caatinga.</title>
        <authorList>
            <person name="Ferreira-Neto J.R.C."/>
            <person name="da Silva M.D."/>
            <person name="Binneck E."/>
            <person name="de Melo N.F."/>
            <person name="da Silva R.H."/>
            <person name="de Melo A.L.T.M."/>
            <person name="Pandolfi V."/>
            <person name="Bustamante F.O."/>
            <person name="Brasileiro-Vidal A.C."/>
            <person name="Benko-Iseppon A.M."/>
        </authorList>
    </citation>
    <scope>NUCLEOTIDE SEQUENCE [LARGE SCALE GENOMIC DNA]</scope>
    <source>
        <tissue evidence="2">Leaves</tissue>
    </source>
</reference>
<keyword evidence="3" id="KW-1185">Reference proteome</keyword>
<name>A0ABU6WRX6_9FABA</name>
<dbReference type="EMBL" id="JASCZI010182257">
    <property type="protein sequence ID" value="MED6187468.1"/>
    <property type="molecule type" value="Genomic_DNA"/>
</dbReference>
<dbReference type="Pfam" id="PF14144">
    <property type="entry name" value="DOG1"/>
    <property type="match status" value="1"/>
</dbReference>
<gene>
    <name evidence="2" type="ORF">PIB30_076784</name>
</gene>
<sequence length="252" mass="29043">MADANAALFATFLEDWMLRQRTYLRELRSAQQNRQELGDSDKRELINRVLCHYEQYYQEKSRIAQRDIFLVFSPPWFSSLERTFLWIAGFKPAKAFHLVNQAVRDLSDEQRHMLSQLSMATRMKEKELNDELAKTHESLANSPLIETARSRGRACLDRARQLRSRHTWEIVIEREEEGGVPSELQVTMESVVASADELRTNTALGVLQILRADQAVTFLADVAELQLKIRTKELLANDEEDEGMHVHALASS</sequence>
<dbReference type="PANTHER" id="PTHR46354:SF13">
    <property type="entry name" value="PROTEIN DOG1-LIKE 4"/>
    <property type="match status" value="1"/>
</dbReference>
<evidence type="ECO:0000313" key="3">
    <source>
        <dbReference type="Proteomes" id="UP001341840"/>
    </source>
</evidence>
<dbReference type="Proteomes" id="UP001341840">
    <property type="component" value="Unassembled WGS sequence"/>
</dbReference>
<comment type="caution">
    <text evidence="2">The sequence shown here is derived from an EMBL/GenBank/DDBJ whole genome shotgun (WGS) entry which is preliminary data.</text>
</comment>
<evidence type="ECO:0000259" key="1">
    <source>
        <dbReference type="PROSITE" id="PS51806"/>
    </source>
</evidence>
<evidence type="ECO:0000313" key="2">
    <source>
        <dbReference type="EMBL" id="MED6187468.1"/>
    </source>
</evidence>
<proteinExistence type="predicted"/>
<accession>A0ABU6WRX6</accession>
<organism evidence="2 3">
    <name type="scientific">Stylosanthes scabra</name>
    <dbReference type="NCBI Taxonomy" id="79078"/>
    <lineage>
        <taxon>Eukaryota</taxon>
        <taxon>Viridiplantae</taxon>
        <taxon>Streptophyta</taxon>
        <taxon>Embryophyta</taxon>
        <taxon>Tracheophyta</taxon>
        <taxon>Spermatophyta</taxon>
        <taxon>Magnoliopsida</taxon>
        <taxon>eudicotyledons</taxon>
        <taxon>Gunneridae</taxon>
        <taxon>Pentapetalae</taxon>
        <taxon>rosids</taxon>
        <taxon>fabids</taxon>
        <taxon>Fabales</taxon>
        <taxon>Fabaceae</taxon>
        <taxon>Papilionoideae</taxon>
        <taxon>50 kb inversion clade</taxon>
        <taxon>dalbergioids sensu lato</taxon>
        <taxon>Dalbergieae</taxon>
        <taxon>Pterocarpus clade</taxon>
        <taxon>Stylosanthes</taxon>
    </lineage>
</organism>
<feature type="domain" description="DOG1" evidence="1">
    <location>
        <begin position="6"/>
        <end position="239"/>
    </location>
</feature>
<protein>
    <recommendedName>
        <fullName evidence="1">DOG1 domain-containing protein</fullName>
    </recommendedName>
</protein>
<dbReference type="PANTHER" id="PTHR46354">
    <property type="entry name" value="DOG1 DOMAIN-CONTAINING PROTEIN"/>
    <property type="match status" value="1"/>
</dbReference>
<dbReference type="PROSITE" id="PS51806">
    <property type="entry name" value="DOG1"/>
    <property type="match status" value="1"/>
</dbReference>